<feature type="chain" id="PRO_5007418390" evidence="3">
    <location>
        <begin position="21"/>
        <end position="437"/>
    </location>
</feature>
<dbReference type="RefSeq" id="WP_054493388.1">
    <property type="nucleotide sequence ID" value="NZ_BBZA01000165.1"/>
</dbReference>
<reference evidence="7" key="3">
    <citation type="submission" date="2015-08" db="EMBL/GenBank/DDBJ databases">
        <title>Draft Genome Sequence of a Heterotrophic Facultative Anaerobic Bacterium Ardenticatena maritima Strain 110S.</title>
        <authorList>
            <person name="Kawaichi S."/>
            <person name="Yoshida T."/>
            <person name="Sako Y."/>
            <person name="Nakamura R."/>
        </authorList>
    </citation>
    <scope>NUCLEOTIDE SEQUENCE [LARGE SCALE GENOMIC DNA]</scope>
    <source>
        <strain evidence="7">110S</strain>
    </source>
</reference>
<dbReference type="InterPro" id="IPR028082">
    <property type="entry name" value="Peripla_BP_I"/>
</dbReference>
<dbReference type="InParanoid" id="A0A0M8K7T6"/>
<dbReference type="InterPro" id="IPR028081">
    <property type="entry name" value="Leu-bd"/>
</dbReference>
<evidence type="ECO:0000313" key="8">
    <source>
        <dbReference type="Proteomes" id="UP000050502"/>
    </source>
</evidence>
<evidence type="ECO:0000256" key="3">
    <source>
        <dbReference type="SAM" id="SignalP"/>
    </source>
</evidence>
<dbReference type="EMBL" id="BBZA01000165">
    <property type="protein sequence ID" value="GAP63573.1"/>
    <property type="molecule type" value="Genomic_DNA"/>
</dbReference>
<dbReference type="OrthoDB" id="9783240at2"/>
<reference evidence="6 8" key="2">
    <citation type="submission" date="2015-07" db="EMBL/GenBank/DDBJ databases">
        <title>Whole genome sequence of Ardenticatena maritima DSM 23922.</title>
        <authorList>
            <person name="Hemp J."/>
            <person name="Ward L.M."/>
            <person name="Pace L.A."/>
            <person name="Fischer W.W."/>
        </authorList>
    </citation>
    <scope>NUCLEOTIDE SEQUENCE [LARGE SCALE GENOMIC DNA]</scope>
    <source>
        <strain evidence="6 8">110S</strain>
    </source>
</reference>
<name>A0A0M8K7T6_9CHLR</name>
<dbReference type="EMBL" id="LGKN01000009">
    <property type="protein sequence ID" value="KPL86540.1"/>
    <property type="molecule type" value="Genomic_DNA"/>
</dbReference>
<dbReference type="SUPFAM" id="SSF53822">
    <property type="entry name" value="Periplasmic binding protein-like I"/>
    <property type="match status" value="1"/>
</dbReference>
<evidence type="ECO:0000256" key="2">
    <source>
        <dbReference type="ARBA" id="ARBA00022729"/>
    </source>
</evidence>
<accession>A0A0M8K7T6</accession>
<evidence type="ECO:0000256" key="1">
    <source>
        <dbReference type="ARBA" id="ARBA00010062"/>
    </source>
</evidence>
<gene>
    <name evidence="5" type="primary">livK</name>
    <name evidence="5" type="ORF">ARMA_1996</name>
    <name evidence="6" type="ORF">SE16_14845</name>
</gene>
<feature type="signal peptide" evidence="3">
    <location>
        <begin position="1"/>
        <end position="20"/>
    </location>
</feature>
<dbReference type="Proteomes" id="UP000037784">
    <property type="component" value="Unassembled WGS sequence"/>
</dbReference>
<dbReference type="STRING" id="872965.SE16_14845"/>
<reference evidence="5 7" key="1">
    <citation type="journal article" date="2015" name="Genome Announc.">
        <title>Draft Genome Sequence of a Heterotrophic Facultative Anaerobic Thermophilic Bacterium, Ardenticatena maritima Strain 110ST.</title>
        <authorList>
            <person name="Kawaichi S."/>
            <person name="Yoshida T."/>
            <person name="Sako Y."/>
            <person name="Nakamura R."/>
        </authorList>
    </citation>
    <scope>NUCLEOTIDE SEQUENCE [LARGE SCALE GENOMIC DNA]</scope>
    <source>
        <strain evidence="5 7">110S</strain>
    </source>
</reference>
<evidence type="ECO:0000313" key="7">
    <source>
        <dbReference type="Proteomes" id="UP000037784"/>
    </source>
</evidence>
<dbReference type="AlphaFoldDB" id="A0A0M8K7T6"/>
<comment type="caution">
    <text evidence="5">The sequence shown here is derived from an EMBL/GenBank/DDBJ whole genome shotgun (WGS) entry which is preliminary data.</text>
</comment>
<keyword evidence="2 3" id="KW-0732">Signal</keyword>
<comment type="similarity">
    <text evidence="1">Belongs to the leucine-binding protein family.</text>
</comment>
<sequence length="437" mass="46690">MNTRKLLSLLSLLFVLLALAACGGGQSGEESTGESGGEQAATTEGKVVRVYTSWPLQGPMLPEGQSMKRAADLALKHYLDAHGGEGPGGYTVEIVNLDDASPTTGSWDGTIEAENAQKCVNDPLCMVYFATYNSGAAKVSIPITNKAGIAQITPANTYPGLTKPWAEGEPDIYYPADNRPTYFRTNATDDLQGYSAASWAKCLGFKKVYILDDRQLYGKGVADAFEQQAQKIGLEIVGRDGVESTDIDFRALLAKVKDAQPDLVYGGFVIDSGGPQIIQQMATLGLFDQGVKFMGPDGLVNPALAEQAGGAQVVDGNVLLTFPGLAPNLLETESGKKFYNDFIAEYGEEPSPWSTYAYQAMQVILDSIERAAASGEVTRASVLDAMRNTKDFEGITGVFSFDENGDTTLVQMASYSVENGEFKFEGAISPEMADSCP</sequence>
<evidence type="ECO:0000313" key="6">
    <source>
        <dbReference type="EMBL" id="KPL86540.1"/>
    </source>
</evidence>
<dbReference type="Gene3D" id="3.40.50.2300">
    <property type="match status" value="2"/>
</dbReference>
<organism evidence="5 7">
    <name type="scientific">Ardenticatena maritima</name>
    <dbReference type="NCBI Taxonomy" id="872965"/>
    <lineage>
        <taxon>Bacteria</taxon>
        <taxon>Bacillati</taxon>
        <taxon>Chloroflexota</taxon>
        <taxon>Ardenticatenia</taxon>
        <taxon>Ardenticatenales</taxon>
        <taxon>Ardenticatenaceae</taxon>
        <taxon>Ardenticatena</taxon>
    </lineage>
</organism>
<keyword evidence="7" id="KW-1185">Reference proteome</keyword>
<dbReference type="PANTHER" id="PTHR47151:SF2">
    <property type="entry name" value="AMINO ACID BINDING PROTEIN"/>
    <property type="match status" value="1"/>
</dbReference>
<feature type="domain" description="Leucine-binding protein" evidence="4">
    <location>
        <begin position="54"/>
        <end position="418"/>
    </location>
</feature>
<evidence type="ECO:0000259" key="4">
    <source>
        <dbReference type="Pfam" id="PF13458"/>
    </source>
</evidence>
<protein>
    <submittedName>
        <fullName evidence="5">Branched-chain amino acid transport system substrate-binding protein</fullName>
    </submittedName>
</protein>
<evidence type="ECO:0000313" key="5">
    <source>
        <dbReference type="EMBL" id="GAP63573.1"/>
    </source>
</evidence>
<dbReference type="Proteomes" id="UP000050502">
    <property type="component" value="Unassembled WGS sequence"/>
</dbReference>
<dbReference type="PANTHER" id="PTHR47151">
    <property type="entry name" value="LEU/ILE/VAL-BINDING ABC TRANSPORTER SUBUNIT"/>
    <property type="match status" value="1"/>
</dbReference>
<dbReference type="Pfam" id="PF13458">
    <property type="entry name" value="Peripla_BP_6"/>
    <property type="match status" value="1"/>
</dbReference>
<dbReference type="CDD" id="cd06342">
    <property type="entry name" value="PBP1_ABC_LIVBP-like"/>
    <property type="match status" value="1"/>
</dbReference>
<dbReference type="PROSITE" id="PS51257">
    <property type="entry name" value="PROKAR_LIPOPROTEIN"/>
    <property type="match status" value="1"/>
</dbReference>
<proteinExistence type="inferred from homology"/>